<organism evidence="1 2">
    <name type="scientific">Mycena maculata</name>
    <dbReference type="NCBI Taxonomy" id="230809"/>
    <lineage>
        <taxon>Eukaryota</taxon>
        <taxon>Fungi</taxon>
        <taxon>Dikarya</taxon>
        <taxon>Basidiomycota</taxon>
        <taxon>Agaricomycotina</taxon>
        <taxon>Agaricomycetes</taxon>
        <taxon>Agaricomycetidae</taxon>
        <taxon>Agaricales</taxon>
        <taxon>Marasmiineae</taxon>
        <taxon>Mycenaceae</taxon>
        <taxon>Mycena</taxon>
    </lineage>
</organism>
<sequence length="67" mass="7667">MLQDLKHALKTFRNNLFSGARLLALGSYTAIYAHIREMAFEDGSPLFHRDVEKLDRQDNNAAARLFS</sequence>
<protein>
    <submittedName>
        <fullName evidence="1">Uncharacterized protein</fullName>
    </submittedName>
</protein>
<name>A0AAD7HV13_9AGAR</name>
<accession>A0AAD7HV13</accession>
<dbReference type="EMBL" id="JARJLG010000201">
    <property type="protein sequence ID" value="KAJ7728968.1"/>
    <property type="molecule type" value="Genomic_DNA"/>
</dbReference>
<dbReference type="AlphaFoldDB" id="A0AAD7HV13"/>
<gene>
    <name evidence="1" type="ORF">DFH07DRAFT_695847</name>
</gene>
<feature type="non-terminal residue" evidence="1">
    <location>
        <position position="67"/>
    </location>
</feature>
<dbReference type="Proteomes" id="UP001215280">
    <property type="component" value="Unassembled WGS sequence"/>
</dbReference>
<proteinExistence type="predicted"/>
<evidence type="ECO:0000313" key="2">
    <source>
        <dbReference type="Proteomes" id="UP001215280"/>
    </source>
</evidence>
<keyword evidence="2" id="KW-1185">Reference proteome</keyword>
<evidence type="ECO:0000313" key="1">
    <source>
        <dbReference type="EMBL" id="KAJ7728968.1"/>
    </source>
</evidence>
<comment type="caution">
    <text evidence="1">The sequence shown here is derived from an EMBL/GenBank/DDBJ whole genome shotgun (WGS) entry which is preliminary data.</text>
</comment>
<reference evidence="1" key="1">
    <citation type="submission" date="2023-03" db="EMBL/GenBank/DDBJ databases">
        <title>Massive genome expansion in bonnet fungi (Mycena s.s.) driven by repeated elements and novel gene families across ecological guilds.</title>
        <authorList>
            <consortium name="Lawrence Berkeley National Laboratory"/>
            <person name="Harder C.B."/>
            <person name="Miyauchi S."/>
            <person name="Viragh M."/>
            <person name="Kuo A."/>
            <person name="Thoen E."/>
            <person name="Andreopoulos B."/>
            <person name="Lu D."/>
            <person name="Skrede I."/>
            <person name="Drula E."/>
            <person name="Henrissat B."/>
            <person name="Morin E."/>
            <person name="Kohler A."/>
            <person name="Barry K."/>
            <person name="LaButti K."/>
            <person name="Morin E."/>
            <person name="Salamov A."/>
            <person name="Lipzen A."/>
            <person name="Mereny Z."/>
            <person name="Hegedus B."/>
            <person name="Baldrian P."/>
            <person name="Stursova M."/>
            <person name="Weitz H."/>
            <person name="Taylor A."/>
            <person name="Grigoriev I.V."/>
            <person name="Nagy L.G."/>
            <person name="Martin F."/>
            <person name="Kauserud H."/>
        </authorList>
    </citation>
    <scope>NUCLEOTIDE SEQUENCE</scope>
    <source>
        <strain evidence="1">CBHHK188m</strain>
    </source>
</reference>